<proteinExistence type="predicted"/>
<dbReference type="InterPro" id="IPR018959">
    <property type="entry name" value="DUF1989"/>
</dbReference>
<evidence type="ECO:0000313" key="2">
    <source>
        <dbReference type="EMBL" id="SVB84948.1"/>
    </source>
</evidence>
<feature type="domain" description="DUF1989" evidence="1">
    <location>
        <begin position="8"/>
        <end position="171"/>
    </location>
</feature>
<name>A0A382HC86_9ZZZZ</name>
<organism evidence="2">
    <name type="scientific">marine metagenome</name>
    <dbReference type="NCBI Taxonomy" id="408172"/>
    <lineage>
        <taxon>unclassified sequences</taxon>
        <taxon>metagenomes</taxon>
        <taxon>ecological metagenomes</taxon>
    </lineage>
</organism>
<evidence type="ECO:0000259" key="1">
    <source>
        <dbReference type="Pfam" id="PF09347"/>
    </source>
</evidence>
<accession>A0A382HC86</accession>
<reference evidence="2" key="1">
    <citation type="submission" date="2018-05" db="EMBL/GenBank/DDBJ databases">
        <authorList>
            <person name="Lanie J.A."/>
            <person name="Ng W.-L."/>
            <person name="Kazmierczak K.M."/>
            <person name="Andrzejewski T.M."/>
            <person name="Davidsen T.M."/>
            <person name="Wayne K.J."/>
            <person name="Tettelin H."/>
            <person name="Glass J.I."/>
            <person name="Rusch D."/>
            <person name="Podicherti R."/>
            <person name="Tsui H.-C.T."/>
            <person name="Winkler M.E."/>
        </authorList>
    </citation>
    <scope>NUCLEOTIDE SEQUENCE</scope>
</reference>
<sequence>MVNSVVDIPGYQGRAFRLERGRSFRVVDVEGCQIADMFVISNDDKDEVFSPAMTRQVIFRLTPRPGDFLYSNRRCPMLTFLNDNSPGCHDMAFAPCDPDFYVDLGADSSHPNCRDNFYKAIGELDLNMEPPPDPFNLFQNTVPKADGDFAVGKTLSKAGDYVEFRTEMAVIVVVTACSADVPIDGIDPVGGLSTNLRIEIA</sequence>
<dbReference type="EMBL" id="UINC01060442">
    <property type="protein sequence ID" value="SVB84948.1"/>
    <property type="molecule type" value="Genomic_DNA"/>
</dbReference>
<protein>
    <recommendedName>
        <fullName evidence="1">DUF1989 domain-containing protein</fullName>
    </recommendedName>
</protein>
<dbReference type="PANTHER" id="PTHR31527:SF0">
    <property type="entry name" value="RE64534P"/>
    <property type="match status" value="1"/>
</dbReference>
<gene>
    <name evidence="2" type="ORF">METZ01_LOCUS237802</name>
</gene>
<dbReference type="Pfam" id="PF09347">
    <property type="entry name" value="DUF1989"/>
    <property type="match status" value="1"/>
</dbReference>
<dbReference type="AlphaFoldDB" id="A0A382HC86"/>
<dbReference type="PANTHER" id="PTHR31527">
    <property type="entry name" value="RE64534P"/>
    <property type="match status" value="1"/>
</dbReference>